<feature type="transmembrane region" description="Helical" evidence="1">
    <location>
        <begin position="40"/>
        <end position="66"/>
    </location>
</feature>
<dbReference type="CDD" id="cd01948">
    <property type="entry name" value="EAL"/>
    <property type="match status" value="1"/>
</dbReference>
<feature type="transmembrane region" description="Helical" evidence="1">
    <location>
        <begin position="104"/>
        <end position="129"/>
    </location>
</feature>
<dbReference type="InterPro" id="IPR005330">
    <property type="entry name" value="MHYT_dom"/>
</dbReference>
<evidence type="ECO:0000259" key="4">
    <source>
        <dbReference type="PROSITE" id="PS50924"/>
    </source>
</evidence>
<dbReference type="Pfam" id="PF00990">
    <property type="entry name" value="GGDEF"/>
    <property type="match status" value="1"/>
</dbReference>
<feature type="domain" description="GGDEF" evidence="3">
    <location>
        <begin position="293"/>
        <end position="425"/>
    </location>
</feature>
<dbReference type="Pfam" id="PF00563">
    <property type="entry name" value="EAL"/>
    <property type="match status" value="1"/>
</dbReference>
<dbReference type="InterPro" id="IPR001633">
    <property type="entry name" value="EAL_dom"/>
</dbReference>
<feature type="transmembrane region" description="Helical" evidence="1">
    <location>
        <begin position="218"/>
        <end position="237"/>
    </location>
</feature>
<dbReference type="PROSITE" id="PS50924">
    <property type="entry name" value="MHYT"/>
    <property type="match status" value="1"/>
</dbReference>
<feature type="domain" description="EAL" evidence="2">
    <location>
        <begin position="434"/>
        <end position="688"/>
    </location>
</feature>
<dbReference type="PANTHER" id="PTHR44757:SF2">
    <property type="entry name" value="BIOFILM ARCHITECTURE MAINTENANCE PROTEIN MBAA"/>
    <property type="match status" value="1"/>
</dbReference>
<feature type="transmembrane region" description="Helical" evidence="1">
    <location>
        <begin position="6"/>
        <end position="28"/>
    </location>
</feature>
<dbReference type="RefSeq" id="WP_050705952.1">
    <property type="nucleotide sequence ID" value="NZ_JAOSLA010000034.1"/>
</dbReference>
<keyword evidence="1" id="KW-0812">Transmembrane</keyword>
<dbReference type="EMBL" id="JAOSLA010000034">
    <property type="protein sequence ID" value="MCU7240102.1"/>
    <property type="molecule type" value="Genomic_DNA"/>
</dbReference>
<dbReference type="Gene3D" id="3.20.20.450">
    <property type="entry name" value="EAL domain"/>
    <property type="match status" value="1"/>
</dbReference>
<dbReference type="SUPFAM" id="SSF55073">
    <property type="entry name" value="Nucleotide cyclase"/>
    <property type="match status" value="1"/>
</dbReference>
<dbReference type="Pfam" id="PF03707">
    <property type="entry name" value="MHYT"/>
    <property type="match status" value="3"/>
</dbReference>
<feature type="transmembrane region" description="Helical" evidence="1">
    <location>
        <begin position="78"/>
        <end position="97"/>
    </location>
</feature>
<accession>A0ABT2VFD8</accession>
<dbReference type="InterPro" id="IPR043128">
    <property type="entry name" value="Rev_trsase/Diguanyl_cyclase"/>
</dbReference>
<evidence type="ECO:0000313" key="6">
    <source>
        <dbReference type="Proteomes" id="UP001139994"/>
    </source>
</evidence>
<dbReference type="PROSITE" id="PS50883">
    <property type="entry name" value="EAL"/>
    <property type="match status" value="1"/>
</dbReference>
<feature type="transmembrane region" description="Helical" evidence="1">
    <location>
        <begin position="141"/>
        <end position="161"/>
    </location>
</feature>
<name>A0ABT2VFD8_9PSED</name>
<protein>
    <submittedName>
        <fullName evidence="5">EAL domain-containing protein</fullName>
    </submittedName>
</protein>
<dbReference type="InterPro" id="IPR000160">
    <property type="entry name" value="GGDEF_dom"/>
</dbReference>
<dbReference type="InterPro" id="IPR035919">
    <property type="entry name" value="EAL_sf"/>
</dbReference>
<dbReference type="SMART" id="SM00267">
    <property type="entry name" value="GGDEF"/>
    <property type="match status" value="1"/>
</dbReference>
<gene>
    <name evidence="5" type="ORF">OC929_18775</name>
</gene>
<dbReference type="SMART" id="SM00052">
    <property type="entry name" value="EAL"/>
    <property type="match status" value="1"/>
</dbReference>
<dbReference type="PROSITE" id="PS50887">
    <property type="entry name" value="GGDEF"/>
    <property type="match status" value="1"/>
</dbReference>
<organism evidence="5 6">
    <name type="scientific">Pseudomonas peradeniyensis</name>
    <dbReference type="NCBI Taxonomy" id="2745488"/>
    <lineage>
        <taxon>Bacteria</taxon>
        <taxon>Pseudomonadati</taxon>
        <taxon>Pseudomonadota</taxon>
        <taxon>Gammaproteobacteria</taxon>
        <taxon>Pseudomonadales</taxon>
        <taxon>Pseudomonadaceae</taxon>
        <taxon>Pseudomonas</taxon>
    </lineage>
</organism>
<dbReference type="Gene3D" id="3.30.70.270">
    <property type="match status" value="1"/>
</dbReference>
<dbReference type="PANTHER" id="PTHR44757">
    <property type="entry name" value="DIGUANYLATE CYCLASE DGCP"/>
    <property type="match status" value="1"/>
</dbReference>
<dbReference type="Proteomes" id="UP001139994">
    <property type="component" value="Unassembled WGS sequence"/>
</dbReference>
<feature type="domain" description="MHYT" evidence="4">
    <location>
        <begin position="6"/>
        <end position="199"/>
    </location>
</feature>
<dbReference type="SUPFAM" id="SSF141868">
    <property type="entry name" value="EAL domain-like"/>
    <property type="match status" value="1"/>
</dbReference>
<reference evidence="5" key="3">
    <citation type="journal article" date="2023" name="mSystems">
        <title>Charting the Lipopeptidome of Nonpathogenic Pseudomonas.</title>
        <authorList>
            <person name="Cesa-Luna C."/>
            <person name="Geudens N."/>
            <person name="Girard L."/>
            <person name="De Roo V."/>
            <person name="Maklad H.R."/>
            <person name="Martins J.C."/>
            <person name="Hofte M."/>
            <person name="De Mot R."/>
        </authorList>
    </citation>
    <scope>NUCLEOTIDE SEQUENCE</scope>
    <source>
        <strain evidence="5">COR51</strain>
    </source>
</reference>
<dbReference type="NCBIfam" id="TIGR00254">
    <property type="entry name" value="GGDEF"/>
    <property type="match status" value="1"/>
</dbReference>
<keyword evidence="1" id="KW-1133">Transmembrane helix</keyword>
<evidence type="ECO:0000256" key="1">
    <source>
        <dbReference type="PROSITE-ProRule" id="PRU00244"/>
    </source>
</evidence>
<reference evidence="5" key="1">
    <citation type="journal article" date="2022" name="Microbiol. Spectr.">
        <title>An Nuclear Magnetic Resonance Fingerprint Matching Approach for the Identification and Structural Re-Evaluation of Pseudomonas Lipopeptides.</title>
        <authorList>
            <person name="De Roo V."/>
            <person name="Verleysen Y."/>
            <person name="Kovacs B."/>
            <person name="De Vleeschouwer M."/>
            <person name="Muangkaew P."/>
            <person name="Girard L."/>
            <person name="Hofte M."/>
            <person name="De Mot R."/>
            <person name="Madder A."/>
            <person name="Geudens N."/>
            <person name="Martins J.C."/>
        </authorList>
    </citation>
    <scope>NUCLEOTIDE SEQUENCE</scope>
    <source>
        <strain evidence="5">COR51</strain>
    </source>
</reference>
<keyword evidence="1" id="KW-0472">Membrane</keyword>
<evidence type="ECO:0000259" key="2">
    <source>
        <dbReference type="PROSITE" id="PS50883"/>
    </source>
</evidence>
<sequence>MLIGSYSSSLVLISLCVAILASYTALDLTGRIATAKGRAVYLWMGGGAFAMGIGIWSMHFIGMLAFSLPIELGYDTTLTALSLLIAVASSGFALWLVSQPKLPWLQLAFGALIMGTGIACMHYMGMAALRMQPGIDYDPTLFGASLAIAVGASAAALWIAFRLRQHTPYVRQIRGVAAVVMGIAIVGMHYTGMAAANFPAGSFCGALTTGLAGDGLDYLVLITTLAVLAVALLTSVLDARLEARTAELARSLTLANQELTQLALHDTLTGLPNRTLLADRIDQAMGRVAEQGGCFALMFIDLDGFKPVNDAFGHHVGDLLLKAVAARLRGHLHSQDTLARIGGDEFVLLVELDEPDDAMNVAVKQVNLMARPFRVAEHDLQLSASLGIVLYPGNGLDQHELLRNADAAMYHAKSAGKNGYSFFDASMNSNARQQLQLLQDLRTALEHNQFRLHYQPKFDAVQRQPIGAEALLRWEHPQHGLMLPDRFIGLAEKTGLIIPIGEWVLGEACRQMRQWLDEGNDDWRIAVNLSAIQFCHAGLVDSVAQALNENGLPANRLTLEITETTAMRDADASLHVLQRLSDMGVDLSIDDFGTGYSSLMYLKRLPANELKIDRGFVRDLEQDSDDAAIVSAIVALGQALGLRIVAEGVETDRQQDFLTRLGCDSLQGYLLGQPVPPEQFMKGLQVLKARQEQLG</sequence>
<evidence type="ECO:0000259" key="3">
    <source>
        <dbReference type="PROSITE" id="PS50887"/>
    </source>
</evidence>
<comment type="caution">
    <text evidence="5">The sequence shown here is derived from an EMBL/GenBank/DDBJ whole genome shotgun (WGS) entry which is preliminary data.</text>
</comment>
<dbReference type="InterPro" id="IPR029787">
    <property type="entry name" value="Nucleotide_cyclase"/>
</dbReference>
<feature type="transmembrane region" description="Helical" evidence="1">
    <location>
        <begin position="173"/>
        <end position="198"/>
    </location>
</feature>
<dbReference type="InterPro" id="IPR052155">
    <property type="entry name" value="Biofilm_reg_signaling"/>
</dbReference>
<keyword evidence="6" id="KW-1185">Reference proteome</keyword>
<evidence type="ECO:0000313" key="5">
    <source>
        <dbReference type="EMBL" id="MCU7240102.1"/>
    </source>
</evidence>
<reference evidence="5" key="2">
    <citation type="submission" date="2022-09" db="EMBL/GenBank/DDBJ databases">
        <authorList>
            <person name="Cesa-Luna C."/>
            <person name="Girard L."/>
            <person name="Lood C."/>
            <person name="Hofte M."/>
            <person name="De Mot R."/>
        </authorList>
    </citation>
    <scope>NUCLEOTIDE SEQUENCE</scope>
    <source>
        <strain evidence="5">COR51</strain>
    </source>
</reference>
<proteinExistence type="predicted"/>
<dbReference type="CDD" id="cd01949">
    <property type="entry name" value="GGDEF"/>
    <property type="match status" value="1"/>
</dbReference>